<dbReference type="GO" id="GO:0008168">
    <property type="term" value="F:methyltransferase activity"/>
    <property type="evidence" value="ECO:0007669"/>
    <property type="project" value="UniProtKB-KW"/>
</dbReference>
<dbReference type="EMBL" id="CP020563">
    <property type="protein sequence ID" value="ARF73405.1"/>
    <property type="molecule type" value="Genomic_DNA"/>
</dbReference>
<evidence type="ECO:0000256" key="4">
    <source>
        <dbReference type="SAM" id="MobiDB-lite"/>
    </source>
</evidence>
<feature type="region of interest" description="Disordered" evidence="4">
    <location>
        <begin position="27"/>
        <end position="108"/>
    </location>
</feature>
<evidence type="ECO:0000313" key="6">
    <source>
        <dbReference type="EMBL" id="ARF73405.1"/>
    </source>
</evidence>
<dbReference type="Gene3D" id="3.40.50.150">
    <property type="entry name" value="Vaccinia Virus protein VP39"/>
    <property type="match status" value="1"/>
</dbReference>
<keyword evidence="1" id="KW-0489">Methyltransferase</keyword>
<sequence>MGWPSGQAGFGCRFCAAVEGNTVPHNAAGGAQLPGSAGSVAEVARPPREARRQEPRTELRAPVIRGDPFGTRTQKEPETTVPGQPPTAEGLPVTASGTAPAAPPAPAPRGDLVAWSRLGKVLRALDWPLRAEAYRQAGGAIHHPWLTDPAGDDPLFRLLHLGGAHSAPPPELSDALAALGLMASPGGSVGGDPAPDAGGDVAPYRTAHHYFTAFRGLLTVADHHARPPRSGVYLGEDGLMFTDRVLSTHAEGTALEIGCGSGLTASALATRGLRTTAIDISADCVAATTATAALNGVTDRVEPVHADARQALAGAARYDLVAANPPGLPVPDTVAYSPAGNGGPDGLAVVRTVWENAPQMLRDGGAVVMRFECAGDLVGPWALPEIFELAGDSSVLVTIHARLPMRTRSALTALRAAPYNPGDAPQELLRRLDAHTDALGASRLYTCFMVLRKDGRARREVHDLTAANLSPGAAAESPAPPPADIDRLPPGLAGLDWRPQLALLHERWDETVRAAARHRDADAVITEVFPDARAQDPVNSRSLHAFLSVLPGMP</sequence>
<dbReference type="SUPFAM" id="SSF53335">
    <property type="entry name" value="S-adenosyl-L-methionine-dependent methyltransferases"/>
    <property type="match status" value="1"/>
</dbReference>
<organism evidence="6 7">
    <name type="scientific">Kitasatospora albolonga</name>
    <dbReference type="NCBI Taxonomy" id="68173"/>
    <lineage>
        <taxon>Bacteria</taxon>
        <taxon>Bacillati</taxon>
        <taxon>Actinomycetota</taxon>
        <taxon>Actinomycetes</taxon>
        <taxon>Kitasatosporales</taxon>
        <taxon>Streptomycetaceae</taxon>
        <taxon>Kitasatospora</taxon>
    </lineage>
</organism>
<keyword evidence="2" id="KW-0808">Transferase</keyword>
<dbReference type="Pfam" id="PF13649">
    <property type="entry name" value="Methyltransf_25"/>
    <property type="match status" value="1"/>
</dbReference>
<reference evidence="6 7" key="1">
    <citation type="submission" date="2017-04" db="EMBL/GenBank/DDBJ databases">
        <title>The complete genome sequence of Streptomyces albolongus YIM 101047, the producer of novel bafilomycins and novel odoriferous sesquiterpenoids.</title>
        <authorList>
            <person name="Yin M."/>
            <person name="Jiang Y."/>
        </authorList>
    </citation>
    <scope>NUCLEOTIDE SEQUENCE [LARGE SCALE GENOMIC DNA]</scope>
    <source>
        <strain evidence="6 7">YIM 101047</strain>
    </source>
</reference>
<dbReference type="InterPro" id="IPR029063">
    <property type="entry name" value="SAM-dependent_MTases_sf"/>
</dbReference>
<evidence type="ECO:0000256" key="3">
    <source>
        <dbReference type="ARBA" id="ARBA00022691"/>
    </source>
</evidence>
<dbReference type="Proteomes" id="UP000192251">
    <property type="component" value="Chromosome"/>
</dbReference>
<dbReference type="InterPro" id="IPR052190">
    <property type="entry name" value="Euk-Arch_PrmC-MTase"/>
</dbReference>
<evidence type="ECO:0000256" key="2">
    <source>
        <dbReference type="ARBA" id="ARBA00022679"/>
    </source>
</evidence>
<evidence type="ECO:0000313" key="7">
    <source>
        <dbReference type="Proteomes" id="UP000192251"/>
    </source>
</evidence>
<dbReference type="KEGG" id="kab:B7C62_14860"/>
<dbReference type="GO" id="GO:0032259">
    <property type="term" value="P:methylation"/>
    <property type="evidence" value="ECO:0007669"/>
    <property type="project" value="UniProtKB-KW"/>
</dbReference>
<dbReference type="InterPro" id="IPR041698">
    <property type="entry name" value="Methyltransf_25"/>
</dbReference>
<feature type="region of interest" description="Disordered" evidence="4">
    <location>
        <begin position="468"/>
        <end position="488"/>
    </location>
</feature>
<accession>A0ABC8BT80</accession>
<dbReference type="PANTHER" id="PTHR45875">
    <property type="entry name" value="METHYLTRANSFERASE N6AMT1"/>
    <property type="match status" value="1"/>
</dbReference>
<name>A0ABC8BT80_9ACTN</name>
<evidence type="ECO:0000259" key="5">
    <source>
        <dbReference type="Pfam" id="PF13649"/>
    </source>
</evidence>
<dbReference type="CDD" id="cd02440">
    <property type="entry name" value="AdoMet_MTases"/>
    <property type="match status" value="1"/>
</dbReference>
<keyword evidence="7" id="KW-1185">Reference proteome</keyword>
<feature type="domain" description="Methyltransferase" evidence="5">
    <location>
        <begin position="255"/>
        <end position="323"/>
    </location>
</feature>
<dbReference type="PANTHER" id="PTHR45875:SF1">
    <property type="entry name" value="METHYLTRANSFERASE N6AMT1"/>
    <property type="match status" value="1"/>
</dbReference>
<dbReference type="AlphaFoldDB" id="A0ABC8BT80"/>
<feature type="compositionally biased region" description="Basic and acidic residues" evidence="4">
    <location>
        <begin position="45"/>
        <end position="59"/>
    </location>
</feature>
<evidence type="ECO:0000256" key="1">
    <source>
        <dbReference type="ARBA" id="ARBA00022603"/>
    </source>
</evidence>
<gene>
    <name evidence="6" type="ORF">B7C62_14860</name>
</gene>
<keyword evidence="3" id="KW-0949">S-adenosyl-L-methionine</keyword>
<proteinExistence type="predicted"/>
<protein>
    <recommendedName>
        <fullName evidence="5">Methyltransferase domain-containing protein</fullName>
    </recommendedName>
</protein>